<feature type="compositionally biased region" description="Polar residues" evidence="1">
    <location>
        <begin position="83"/>
        <end position="98"/>
    </location>
</feature>
<dbReference type="Proteomes" id="UP000499080">
    <property type="component" value="Unassembled WGS sequence"/>
</dbReference>
<feature type="region of interest" description="Disordered" evidence="1">
    <location>
        <begin position="373"/>
        <end position="403"/>
    </location>
</feature>
<feature type="compositionally biased region" description="Polar residues" evidence="1">
    <location>
        <begin position="148"/>
        <end position="163"/>
    </location>
</feature>
<feature type="compositionally biased region" description="Low complexity" evidence="1">
    <location>
        <begin position="170"/>
        <end position="184"/>
    </location>
</feature>
<feature type="compositionally biased region" description="Basic and acidic residues" evidence="1">
    <location>
        <begin position="207"/>
        <end position="216"/>
    </location>
</feature>
<dbReference type="EMBL" id="BGPR01058268">
    <property type="protein sequence ID" value="GBO34446.1"/>
    <property type="molecule type" value="Genomic_DNA"/>
</dbReference>
<keyword evidence="3" id="KW-1185">Reference proteome</keyword>
<feature type="compositionally biased region" description="Basic and acidic residues" evidence="1">
    <location>
        <begin position="287"/>
        <end position="310"/>
    </location>
</feature>
<evidence type="ECO:0000313" key="3">
    <source>
        <dbReference type="Proteomes" id="UP000499080"/>
    </source>
</evidence>
<feature type="region of interest" description="Disordered" evidence="1">
    <location>
        <begin position="130"/>
        <end position="255"/>
    </location>
</feature>
<gene>
    <name evidence="2" type="ORF">AVEN_244820_1</name>
</gene>
<feature type="region of interest" description="Disordered" evidence="1">
    <location>
        <begin position="287"/>
        <end position="315"/>
    </location>
</feature>
<feature type="region of interest" description="Disordered" evidence="1">
    <location>
        <begin position="1"/>
        <end position="100"/>
    </location>
</feature>
<feature type="compositionally biased region" description="Polar residues" evidence="1">
    <location>
        <begin position="220"/>
        <end position="229"/>
    </location>
</feature>
<evidence type="ECO:0000256" key="1">
    <source>
        <dbReference type="SAM" id="MobiDB-lite"/>
    </source>
</evidence>
<feature type="compositionally biased region" description="Low complexity" evidence="1">
    <location>
        <begin position="138"/>
        <end position="147"/>
    </location>
</feature>
<protein>
    <submittedName>
        <fullName evidence="2">Uncharacterized protein</fullName>
    </submittedName>
</protein>
<sequence>MKLVSLDTFDNPFDQNKISAPKDHKQNESQARKRKAQDGEVSDKNSPTEEMIDMINAGHQQSFREESHGLAKSSTTEIEHSNSENTPPSTNYIKSPSAPQLDWRKACAKKISRTGAPNVRTLIERYNQKVIESQTGKSPSSSNVSSPTTLRKTSTPVNSSCPQQYVPHFSSTPNTPTTSPSYTSLDFKTGNFPKSPPSSPSSVARSEALKRAREHFIASPQLSIQNSPEMQRADETSRRIPQKSPDSPWAGPEREAFTLQRTRSDEDRMSHSSVDSMNLVMLRAGENCRESRHPKKSADSQKAESAERHNLKASKSLSSSSLFKAVLHSDFKVPTNLLKLKRSKRKKDMSTVTELCRQSLLLTSEDAPNILAPASHKSCPSSPELKSKTAKPNWLQRNIFRHK</sequence>
<reference evidence="2 3" key="1">
    <citation type="journal article" date="2019" name="Sci. Rep.">
        <title>Orb-weaving spider Araneus ventricosus genome elucidates the spidroin gene catalogue.</title>
        <authorList>
            <person name="Kono N."/>
            <person name="Nakamura H."/>
            <person name="Ohtoshi R."/>
            <person name="Moran D.A.P."/>
            <person name="Shinohara A."/>
            <person name="Yoshida Y."/>
            <person name="Fujiwara M."/>
            <person name="Mori M."/>
            <person name="Tomita M."/>
            <person name="Arakawa K."/>
        </authorList>
    </citation>
    <scope>NUCLEOTIDE SEQUENCE [LARGE SCALE GENOMIC DNA]</scope>
</reference>
<comment type="caution">
    <text evidence="2">The sequence shown here is derived from an EMBL/GenBank/DDBJ whole genome shotgun (WGS) entry which is preliminary data.</text>
</comment>
<accession>A0A4Y2WD26</accession>
<dbReference type="AlphaFoldDB" id="A0A4Y2WD26"/>
<dbReference type="OrthoDB" id="6429695at2759"/>
<evidence type="ECO:0000313" key="2">
    <source>
        <dbReference type="EMBL" id="GBO34446.1"/>
    </source>
</evidence>
<feature type="compositionally biased region" description="Basic and acidic residues" evidence="1">
    <location>
        <begin position="20"/>
        <end position="47"/>
    </location>
</feature>
<organism evidence="2 3">
    <name type="scientific">Araneus ventricosus</name>
    <name type="common">Orbweaver spider</name>
    <name type="synonym">Epeira ventricosa</name>
    <dbReference type="NCBI Taxonomy" id="182803"/>
    <lineage>
        <taxon>Eukaryota</taxon>
        <taxon>Metazoa</taxon>
        <taxon>Ecdysozoa</taxon>
        <taxon>Arthropoda</taxon>
        <taxon>Chelicerata</taxon>
        <taxon>Arachnida</taxon>
        <taxon>Araneae</taxon>
        <taxon>Araneomorphae</taxon>
        <taxon>Entelegynae</taxon>
        <taxon>Araneoidea</taxon>
        <taxon>Araneidae</taxon>
        <taxon>Araneus</taxon>
    </lineage>
</organism>
<proteinExistence type="predicted"/>
<name>A0A4Y2WD26_ARAVE</name>